<dbReference type="RefSeq" id="WP_249318853.1">
    <property type="nucleotide sequence ID" value="NZ_JACRSN010000006.1"/>
</dbReference>
<feature type="active site" description="Tele-phosphohistidine intermediate" evidence="1">
    <location>
        <position position="18"/>
    </location>
</feature>
<name>A0A926D8V7_9FIRM</name>
<organism evidence="3 4">
    <name type="scientific">Yeguia hominis</name>
    <dbReference type="NCBI Taxonomy" id="2763662"/>
    <lineage>
        <taxon>Bacteria</taxon>
        <taxon>Bacillati</taxon>
        <taxon>Bacillota</taxon>
        <taxon>Clostridia</taxon>
        <taxon>Eubacteriales</taxon>
        <taxon>Yeguiaceae</taxon>
        <taxon>Yeguia</taxon>
    </lineage>
</organism>
<dbReference type="InterPro" id="IPR029033">
    <property type="entry name" value="His_PPase_superfam"/>
</dbReference>
<dbReference type="Proteomes" id="UP000651482">
    <property type="component" value="Unassembled WGS sequence"/>
</dbReference>
<evidence type="ECO:0000313" key="3">
    <source>
        <dbReference type="EMBL" id="MBC8533472.1"/>
    </source>
</evidence>
<reference evidence="3" key="1">
    <citation type="submission" date="2020-08" db="EMBL/GenBank/DDBJ databases">
        <title>Genome public.</title>
        <authorList>
            <person name="Liu C."/>
            <person name="Sun Q."/>
        </authorList>
    </citation>
    <scope>NUCLEOTIDE SEQUENCE</scope>
    <source>
        <strain evidence="3">NSJ-40</strain>
    </source>
</reference>
<dbReference type="GO" id="GO:0016791">
    <property type="term" value="F:phosphatase activity"/>
    <property type="evidence" value="ECO:0007669"/>
    <property type="project" value="TreeGrafter"/>
</dbReference>
<dbReference type="SMART" id="SM00855">
    <property type="entry name" value="PGAM"/>
    <property type="match status" value="1"/>
</dbReference>
<feature type="binding site" evidence="2">
    <location>
        <position position="67"/>
    </location>
    <ligand>
        <name>substrate</name>
    </ligand>
</feature>
<feature type="active site" description="Proton donor/acceptor" evidence="1">
    <location>
        <position position="91"/>
    </location>
</feature>
<comment type="caution">
    <text evidence="3">The sequence shown here is derived from an EMBL/GenBank/DDBJ whole genome shotgun (WGS) entry which is preliminary data.</text>
</comment>
<dbReference type="InterPro" id="IPR013078">
    <property type="entry name" value="His_Pase_superF_clade-1"/>
</dbReference>
<keyword evidence="4" id="KW-1185">Reference proteome</keyword>
<dbReference type="EMBL" id="JACRSN010000006">
    <property type="protein sequence ID" value="MBC8533472.1"/>
    <property type="molecule type" value="Genomic_DNA"/>
</dbReference>
<feature type="binding site" evidence="2">
    <location>
        <begin position="17"/>
        <end position="24"/>
    </location>
    <ligand>
        <name>substrate</name>
    </ligand>
</feature>
<dbReference type="PANTHER" id="PTHR48100">
    <property type="entry name" value="BROAD-SPECIFICITY PHOSPHATASE YOR283W-RELATED"/>
    <property type="match status" value="1"/>
</dbReference>
<dbReference type="InterPro" id="IPR050275">
    <property type="entry name" value="PGM_Phosphatase"/>
</dbReference>
<dbReference type="SUPFAM" id="SSF53254">
    <property type="entry name" value="Phosphoglycerate mutase-like"/>
    <property type="match status" value="1"/>
</dbReference>
<evidence type="ECO:0000256" key="1">
    <source>
        <dbReference type="PIRSR" id="PIRSR613078-1"/>
    </source>
</evidence>
<dbReference type="Pfam" id="PF00300">
    <property type="entry name" value="His_Phos_1"/>
    <property type="match status" value="1"/>
</dbReference>
<dbReference type="Gene3D" id="3.40.50.1240">
    <property type="entry name" value="Phosphoglycerate mutase-like"/>
    <property type="match status" value="1"/>
</dbReference>
<dbReference type="CDD" id="cd07067">
    <property type="entry name" value="HP_PGM_like"/>
    <property type="match status" value="1"/>
</dbReference>
<protein>
    <submittedName>
        <fullName evidence="3">Histidine phosphatase family protein</fullName>
    </submittedName>
</protein>
<dbReference type="AlphaFoldDB" id="A0A926D8V7"/>
<gene>
    <name evidence="3" type="ORF">IAG03_05535</name>
</gene>
<proteinExistence type="predicted"/>
<evidence type="ECO:0000256" key="2">
    <source>
        <dbReference type="PIRSR" id="PIRSR613078-2"/>
    </source>
</evidence>
<accession>A0A926D8V7</accession>
<evidence type="ECO:0000313" key="4">
    <source>
        <dbReference type="Proteomes" id="UP000651482"/>
    </source>
</evidence>
<sequence>MAWQKKPEGACRMLLVRHCETEGNLRHVFQGHIDTPVSPRGEEQLALLAVRCRNLPIDAIYTSPLDRAVKTAEAINQFHHLPIRTEPDLIEIHGGVWEGNPIEEFSKTHLADEYAWSEEPWNFAPEGGESMRNVYVRVWNAAKRIAAAEMGKTVCVVSHGCAIRNILCAALGKPVEALGEVGWGVNTAISVVDFLPDGSSKVIAMNECGHVPVNPDAFTGAYRIPERDDARKEVD</sequence>